<evidence type="ECO:0000256" key="1">
    <source>
        <dbReference type="SAM" id="Coils"/>
    </source>
</evidence>
<sequence length="123" mass="13990">MFLHACLERMTQNSCNSSSSKSKSGARCKCGTKAPICTTWTVENPGRKFLGCSNYKWVELEIRNKGKEIANKFIAKMEGMQERIMELERKNEDAQELCKALRAEVTRYKFALEASKKNGAMLK</sequence>
<evidence type="ECO:0000313" key="2">
    <source>
        <dbReference type="EMBL" id="KAL3518766.1"/>
    </source>
</evidence>
<proteinExistence type="predicted"/>
<evidence type="ECO:0000313" key="3">
    <source>
        <dbReference type="Proteomes" id="UP001630127"/>
    </source>
</evidence>
<comment type="caution">
    <text evidence="2">The sequence shown here is derived from an EMBL/GenBank/DDBJ whole genome shotgun (WGS) entry which is preliminary data.</text>
</comment>
<dbReference type="Proteomes" id="UP001630127">
    <property type="component" value="Unassembled WGS sequence"/>
</dbReference>
<keyword evidence="3" id="KW-1185">Reference proteome</keyword>
<organism evidence="2 3">
    <name type="scientific">Cinchona calisaya</name>
    <dbReference type="NCBI Taxonomy" id="153742"/>
    <lineage>
        <taxon>Eukaryota</taxon>
        <taxon>Viridiplantae</taxon>
        <taxon>Streptophyta</taxon>
        <taxon>Embryophyta</taxon>
        <taxon>Tracheophyta</taxon>
        <taxon>Spermatophyta</taxon>
        <taxon>Magnoliopsida</taxon>
        <taxon>eudicotyledons</taxon>
        <taxon>Gunneridae</taxon>
        <taxon>Pentapetalae</taxon>
        <taxon>asterids</taxon>
        <taxon>lamiids</taxon>
        <taxon>Gentianales</taxon>
        <taxon>Rubiaceae</taxon>
        <taxon>Cinchonoideae</taxon>
        <taxon>Cinchoneae</taxon>
        <taxon>Cinchona</taxon>
    </lineage>
</organism>
<dbReference type="PANTHER" id="PTHR33248">
    <property type="entry name" value="ZINC ION-BINDING PROTEIN"/>
    <property type="match status" value="1"/>
</dbReference>
<feature type="coiled-coil region" evidence="1">
    <location>
        <begin position="70"/>
        <end position="104"/>
    </location>
</feature>
<dbReference type="EMBL" id="JBJUIK010000009">
    <property type="protein sequence ID" value="KAL3518766.1"/>
    <property type="molecule type" value="Genomic_DNA"/>
</dbReference>
<keyword evidence="1" id="KW-0175">Coiled coil</keyword>
<name>A0ABD2ZH27_9GENT</name>
<evidence type="ECO:0008006" key="4">
    <source>
        <dbReference type="Google" id="ProtNLM"/>
    </source>
</evidence>
<dbReference type="AlphaFoldDB" id="A0ABD2ZH27"/>
<gene>
    <name evidence="2" type="ORF">ACH5RR_021355</name>
</gene>
<reference evidence="2 3" key="1">
    <citation type="submission" date="2024-11" db="EMBL/GenBank/DDBJ databases">
        <title>A near-complete genome assembly of Cinchona calisaya.</title>
        <authorList>
            <person name="Lian D.C."/>
            <person name="Zhao X.W."/>
            <person name="Wei L."/>
        </authorList>
    </citation>
    <scope>NUCLEOTIDE SEQUENCE [LARGE SCALE GENOMIC DNA]</scope>
    <source>
        <tissue evidence="2">Nenye</tissue>
    </source>
</reference>
<protein>
    <recommendedName>
        <fullName evidence="4">Zinc finger GRF-type domain-containing protein</fullName>
    </recommendedName>
</protein>
<accession>A0ABD2ZH27</accession>